<dbReference type="SMART" id="SM00380">
    <property type="entry name" value="AP2"/>
    <property type="match status" value="1"/>
</dbReference>
<keyword evidence="6" id="KW-0804">Transcription</keyword>
<feature type="compositionally biased region" description="Low complexity" evidence="9">
    <location>
        <begin position="47"/>
        <end position="56"/>
    </location>
</feature>
<evidence type="ECO:0000256" key="9">
    <source>
        <dbReference type="SAM" id="MobiDB-lite"/>
    </source>
</evidence>
<dbReference type="PROSITE" id="PS51032">
    <property type="entry name" value="AP2_ERF"/>
    <property type="match status" value="1"/>
</dbReference>
<evidence type="ECO:0000256" key="8">
    <source>
        <dbReference type="ARBA" id="ARBA00024343"/>
    </source>
</evidence>
<reference evidence="11 12" key="1">
    <citation type="submission" date="2024-03" db="EMBL/GenBank/DDBJ databases">
        <authorList>
            <person name="Martinez-Hernandez J."/>
        </authorList>
    </citation>
    <scope>NUCLEOTIDE SEQUENCE [LARGE SCALE GENOMIC DNA]</scope>
</reference>
<organism evidence="11 12">
    <name type="scientific">Lupinus luteus</name>
    <name type="common">European yellow lupine</name>
    <dbReference type="NCBI Taxonomy" id="3873"/>
    <lineage>
        <taxon>Eukaryota</taxon>
        <taxon>Viridiplantae</taxon>
        <taxon>Streptophyta</taxon>
        <taxon>Embryophyta</taxon>
        <taxon>Tracheophyta</taxon>
        <taxon>Spermatophyta</taxon>
        <taxon>Magnoliopsida</taxon>
        <taxon>eudicotyledons</taxon>
        <taxon>Gunneridae</taxon>
        <taxon>Pentapetalae</taxon>
        <taxon>rosids</taxon>
        <taxon>fabids</taxon>
        <taxon>Fabales</taxon>
        <taxon>Fabaceae</taxon>
        <taxon>Papilionoideae</taxon>
        <taxon>50 kb inversion clade</taxon>
        <taxon>genistoids sensu lato</taxon>
        <taxon>core genistoids</taxon>
        <taxon>Genisteae</taxon>
        <taxon>Lupinus</taxon>
    </lineage>
</organism>
<evidence type="ECO:0000256" key="6">
    <source>
        <dbReference type="ARBA" id="ARBA00023163"/>
    </source>
</evidence>
<keyword evidence="3" id="KW-0805">Transcription regulation</keyword>
<gene>
    <name evidence="11" type="ORF">LLUT_LOCUS18936</name>
</gene>
<keyword evidence="7" id="KW-0539">Nucleus</keyword>
<evidence type="ECO:0000313" key="11">
    <source>
        <dbReference type="EMBL" id="CAL0317876.1"/>
    </source>
</evidence>
<comment type="subcellular location">
    <subcellularLocation>
        <location evidence="1">Nucleus</location>
    </subcellularLocation>
</comment>
<protein>
    <recommendedName>
        <fullName evidence="10">AP2/ERF domain-containing protein</fullName>
    </recommendedName>
</protein>
<evidence type="ECO:0000256" key="1">
    <source>
        <dbReference type="ARBA" id="ARBA00004123"/>
    </source>
</evidence>
<dbReference type="SUPFAM" id="SSF54171">
    <property type="entry name" value="DNA-binding domain"/>
    <property type="match status" value="1"/>
</dbReference>
<keyword evidence="5" id="KW-0010">Activator</keyword>
<evidence type="ECO:0000256" key="2">
    <source>
        <dbReference type="ARBA" id="ARBA00022745"/>
    </source>
</evidence>
<keyword evidence="4" id="KW-0238">DNA-binding</keyword>
<accession>A0AAV1XAD7</accession>
<keyword evidence="12" id="KW-1185">Reference proteome</keyword>
<dbReference type="AlphaFoldDB" id="A0AAV1XAD7"/>
<feature type="region of interest" description="Disordered" evidence="9">
    <location>
        <begin position="31"/>
        <end position="56"/>
    </location>
</feature>
<dbReference type="PRINTS" id="PR00367">
    <property type="entry name" value="ETHRSPELEMNT"/>
</dbReference>
<name>A0AAV1XAD7_LUPLU</name>
<evidence type="ECO:0000256" key="5">
    <source>
        <dbReference type="ARBA" id="ARBA00023159"/>
    </source>
</evidence>
<dbReference type="PANTHER" id="PTHR31657:SF87">
    <property type="entry name" value="ETHYLENE-RESPONSIVE TRANSCRIPTION FACTOR RAP2-13"/>
    <property type="match status" value="1"/>
</dbReference>
<feature type="compositionally biased region" description="Polar residues" evidence="9">
    <location>
        <begin position="291"/>
        <end position="301"/>
    </location>
</feature>
<dbReference type="CDD" id="cd00018">
    <property type="entry name" value="AP2"/>
    <property type="match status" value="1"/>
</dbReference>
<sequence>MAAKMDFFNSSTQLESDPFRGELMEVLAPFMKSSSTTPTPSLPSPPSSISYLPSTSYSSTPSPSPTHFNYSSSLPIQPNFYTESCPTMMTHLFDTGSSNSQNFIGFEQPTSVIGLNNLTTSQINQIQAQIVFQAQQNNNNMINSNSNSNTLSFLCPKPVPMKQVGLPPKPTKLYRGVRQRHWGKWVAEIRLPKNRSRLWLGTFDTAEEAALAYDKAAYKLRGDSARLNFPNLKHQGSCVGGAFGEYKPLHSSVYAKLDAICDDLQKQGKPEKPVRCSKKPKVSSKEEAQPQLENKNSNNCKVETLVSPVVTDSEGSSGSSPLSDFTFDDFTEPQWDTPSEHFNLMKFPSYEIDWDSL</sequence>
<dbReference type="Gene3D" id="3.30.730.10">
    <property type="entry name" value="AP2/ERF domain"/>
    <property type="match status" value="1"/>
</dbReference>
<dbReference type="GO" id="GO:0000976">
    <property type="term" value="F:transcription cis-regulatory region binding"/>
    <property type="evidence" value="ECO:0007669"/>
    <property type="project" value="UniProtKB-ARBA"/>
</dbReference>
<dbReference type="InterPro" id="IPR016177">
    <property type="entry name" value="DNA-bd_dom_sf"/>
</dbReference>
<dbReference type="GO" id="GO:0005634">
    <property type="term" value="C:nucleus"/>
    <property type="evidence" value="ECO:0007669"/>
    <property type="project" value="UniProtKB-SubCell"/>
</dbReference>
<dbReference type="EMBL" id="CAXHTB010000013">
    <property type="protein sequence ID" value="CAL0317876.1"/>
    <property type="molecule type" value="Genomic_DNA"/>
</dbReference>
<feature type="domain" description="AP2/ERF" evidence="10">
    <location>
        <begin position="173"/>
        <end position="230"/>
    </location>
</feature>
<dbReference type="Proteomes" id="UP001497480">
    <property type="component" value="Unassembled WGS sequence"/>
</dbReference>
<dbReference type="Pfam" id="PF00847">
    <property type="entry name" value="AP2"/>
    <property type="match status" value="1"/>
</dbReference>
<dbReference type="FunFam" id="3.30.730.10:FF:000001">
    <property type="entry name" value="Ethylene-responsive transcription factor 2"/>
    <property type="match status" value="1"/>
</dbReference>
<evidence type="ECO:0000256" key="7">
    <source>
        <dbReference type="ARBA" id="ARBA00023242"/>
    </source>
</evidence>
<evidence type="ECO:0000256" key="3">
    <source>
        <dbReference type="ARBA" id="ARBA00023015"/>
    </source>
</evidence>
<proteinExistence type="inferred from homology"/>
<dbReference type="InterPro" id="IPR036955">
    <property type="entry name" value="AP2/ERF_dom_sf"/>
</dbReference>
<dbReference type="GO" id="GO:0009873">
    <property type="term" value="P:ethylene-activated signaling pathway"/>
    <property type="evidence" value="ECO:0007669"/>
    <property type="project" value="UniProtKB-KW"/>
</dbReference>
<feature type="region of interest" description="Disordered" evidence="9">
    <location>
        <begin position="267"/>
        <end position="331"/>
    </location>
</feature>
<dbReference type="GO" id="GO:0003700">
    <property type="term" value="F:DNA-binding transcription factor activity"/>
    <property type="evidence" value="ECO:0007669"/>
    <property type="project" value="InterPro"/>
</dbReference>
<dbReference type="InterPro" id="IPR051758">
    <property type="entry name" value="ERF/AP2-like"/>
</dbReference>
<feature type="compositionally biased region" description="Low complexity" evidence="9">
    <location>
        <begin position="313"/>
        <end position="323"/>
    </location>
</feature>
<evidence type="ECO:0000313" key="12">
    <source>
        <dbReference type="Proteomes" id="UP001497480"/>
    </source>
</evidence>
<evidence type="ECO:0000256" key="4">
    <source>
        <dbReference type="ARBA" id="ARBA00023125"/>
    </source>
</evidence>
<evidence type="ECO:0000259" key="10">
    <source>
        <dbReference type="PROSITE" id="PS51032"/>
    </source>
</evidence>
<comment type="caution">
    <text evidence="11">The sequence shown here is derived from an EMBL/GenBank/DDBJ whole genome shotgun (WGS) entry which is preliminary data.</text>
</comment>
<dbReference type="InterPro" id="IPR001471">
    <property type="entry name" value="AP2/ERF_dom"/>
</dbReference>
<keyword evidence="2" id="KW-0936">Ethylene signaling pathway</keyword>
<dbReference type="PANTHER" id="PTHR31657">
    <property type="entry name" value="ETHYLENE-RESPONSIVE TRANSCRIPTION FACTOR ERF061"/>
    <property type="match status" value="1"/>
</dbReference>
<comment type="similarity">
    <text evidence="8">Belongs to the AP2/ERF transcription factor family. ERF subfamily.</text>
</comment>